<dbReference type="InterPro" id="IPR043130">
    <property type="entry name" value="CDP-OH_PTrfase_TM_dom"/>
</dbReference>
<keyword evidence="7" id="KW-0443">Lipid metabolism</keyword>
<dbReference type="InterPro" id="IPR048254">
    <property type="entry name" value="CDP_ALCOHOL_P_TRANSF_CS"/>
</dbReference>
<dbReference type="InterPro" id="IPR004570">
    <property type="entry name" value="Phosphatidylglycerol_P_synth"/>
</dbReference>
<comment type="similarity">
    <text evidence="2 12">Belongs to the CDP-alcohol phosphatidyltransferase class-I family.</text>
</comment>
<evidence type="ECO:0000256" key="10">
    <source>
        <dbReference type="ARBA" id="ARBA00023264"/>
    </source>
</evidence>
<keyword evidence="10" id="KW-1208">Phospholipid metabolism</keyword>
<dbReference type="EMBL" id="JBHSMG010000001">
    <property type="protein sequence ID" value="MFC5501370.1"/>
    <property type="molecule type" value="Genomic_DNA"/>
</dbReference>
<comment type="subcellular location">
    <subcellularLocation>
        <location evidence="1">Membrane</location>
        <topology evidence="1">Multi-pass membrane protein</topology>
    </subcellularLocation>
</comment>
<name>A0ABW0NMV5_9MICO</name>
<keyword evidence="6 13" id="KW-1133">Transmembrane helix</keyword>
<gene>
    <name evidence="14" type="primary">pgsA</name>
    <name evidence="14" type="ORF">ACFPJ4_03835</name>
</gene>
<evidence type="ECO:0000256" key="12">
    <source>
        <dbReference type="RuleBase" id="RU003750"/>
    </source>
</evidence>
<dbReference type="Gene3D" id="1.20.120.1760">
    <property type="match status" value="1"/>
</dbReference>
<dbReference type="PANTHER" id="PTHR14269">
    <property type="entry name" value="CDP-DIACYLGLYCEROL--GLYCEROL-3-PHOSPHATE 3-PHOSPHATIDYLTRANSFERASE-RELATED"/>
    <property type="match status" value="1"/>
</dbReference>
<evidence type="ECO:0000256" key="13">
    <source>
        <dbReference type="SAM" id="Phobius"/>
    </source>
</evidence>
<evidence type="ECO:0000313" key="15">
    <source>
        <dbReference type="Proteomes" id="UP001596039"/>
    </source>
</evidence>
<evidence type="ECO:0000256" key="7">
    <source>
        <dbReference type="ARBA" id="ARBA00023098"/>
    </source>
</evidence>
<keyword evidence="15" id="KW-1185">Reference proteome</keyword>
<proteinExistence type="inferred from homology"/>
<keyword evidence="8 13" id="KW-0472">Membrane</keyword>
<keyword evidence="4 12" id="KW-0808">Transferase</keyword>
<protein>
    <recommendedName>
        <fullName evidence="11">CDP-diacylglycerol--glycerol-3-phosphate 3-phosphatidyltransferase</fullName>
        <ecNumber evidence="11">2.7.8.5</ecNumber>
    </recommendedName>
</protein>
<evidence type="ECO:0000256" key="9">
    <source>
        <dbReference type="ARBA" id="ARBA00023209"/>
    </source>
</evidence>
<accession>A0ABW0NMV5</accession>
<feature type="transmembrane region" description="Helical" evidence="13">
    <location>
        <begin position="166"/>
        <end position="188"/>
    </location>
</feature>
<organism evidence="14 15">
    <name type="scientific">Lysinimonas soli</name>
    <dbReference type="NCBI Taxonomy" id="1074233"/>
    <lineage>
        <taxon>Bacteria</taxon>
        <taxon>Bacillati</taxon>
        <taxon>Actinomycetota</taxon>
        <taxon>Actinomycetes</taxon>
        <taxon>Micrococcales</taxon>
        <taxon>Microbacteriaceae</taxon>
        <taxon>Lysinimonas</taxon>
    </lineage>
</organism>
<evidence type="ECO:0000256" key="6">
    <source>
        <dbReference type="ARBA" id="ARBA00022989"/>
    </source>
</evidence>
<evidence type="ECO:0000256" key="5">
    <source>
        <dbReference type="ARBA" id="ARBA00022692"/>
    </source>
</evidence>
<feature type="transmembrane region" description="Helical" evidence="13">
    <location>
        <begin position="45"/>
        <end position="64"/>
    </location>
</feature>
<feature type="transmembrane region" description="Helical" evidence="13">
    <location>
        <begin position="18"/>
        <end position="38"/>
    </location>
</feature>
<comment type="caution">
    <text evidence="14">The sequence shown here is derived from an EMBL/GenBank/DDBJ whole genome shotgun (WGS) entry which is preliminary data.</text>
</comment>
<evidence type="ECO:0000256" key="3">
    <source>
        <dbReference type="ARBA" id="ARBA00022516"/>
    </source>
</evidence>
<keyword evidence="9" id="KW-0594">Phospholipid biosynthesis</keyword>
<dbReference type="RefSeq" id="WP_386739766.1">
    <property type="nucleotide sequence ID" value="NZ_JBHSMG010000001.1"/>
</dbReference>
<sequence>MRGRVVSTGETPASAGNIANIVTVIRILLAPVFIWLLLDDAGHDGYVRYIAAVLFVLAITTDSVDGLLARQRNLVTDLGKLIDPIADKVLTGGALVGLSILGEIPWWITVVILVREIGITVFRFIALRDRVIAASWLGKVKTVVQAVAISFALFPLWQFLGAWVNWVNAVLIVLAVVLTVGSGIEYLWQAWRLGRVRRVEAPE</sequence>
<dbReference type="PROSITE" id="PS00379">
    <property type="entry name" value="CDP_ALCOHOL_P_TRANSF"/>
    <property type="match status" value="1"/>
</dbReference>
<dbReference type="Proteomes" id="UP001596039">
    <property type="component" value="Unassembled WGS sequence"/>
</dbReference>
<dbReference type="NCBIfam" id="TIGR00560">
    <property type="entry name" value="pgsA"/>
    <property type="match status" value="1"/>
</dbReference>
<reference evidence="15" key="1">
    <citation type="journal article" date="2019" name="Int. J. Syst. Evol. Microbiol.">
        <title>The Global Catalogue of Microorganisms (GCM) 10K type strain sequencing project: providing services to taxonomists for standard genome sequencing and annotation.</title>
        <authorList>
            <consortium name="The Broad Institute Genomics Platform"/>
            <consortium name="The Broad Institute Genome Sequencing Center for Infectious Disease"/>
            <person name="Wu L."/>
            <person name="Ma J."/>
        </authorList>
    </citation>
    <scope>NUCLEOTIDE SEQUENCE [LARGE SCALE GENOMIC DNA]</scope>
    <source>
        <strain evidence="15">CGMCC 4.6997</strain>
    </source>
</reference>
<dbReference type="PIRSF" id="PIRSF000847">
    <property type="entry name" value="Phos_ph_gly_syn"/>
    <property type="match status" value="1"/>
</dbReference>
<evidence type="ECO:0000256" key="8">
    <source>
        <dbReference type="ARBA" id="ARBA00023136"/>
    </source>
</evidence>
<dbReference type="Pfam" id="PF01066">
    <property type="entry name" value="CDP-OH_P_transf"/>
    <property type="match status" value="1"/>
</dbReference>
<feature type="transmembrane region" description="Helical" evidence="13">
    <location>
        <begin position="138"/>
        <end position="160"/>
    </location>
</feature>
<evidence type="ECO:0000256" key="1">
    <source>
        <dbReference type="ARBA" id="ARBA00004141"/>
    </source>
</evidence>
<dbReference type="PANTHER" id="PTHR14269:SF62">
    <property type="entry name" value="CDP-DIACYLGLYCEROL--GLYCEROL-3-PHOSPHATE 3-PHOSPHATIDYLTRANSFERASE 1, CHLOROPLASTIC"/>
    <property type="match status" value="1"/>
</dbReference>
<keyword evidence="5 13" id="KW-0812">Transmembrane</keyword>
<evidence type="ECO:0000313" key="14">
    <source>
        <dbReference type="EMBL" id="MFC5501370.1"/>
    </source>
</evidence>
<evidence type="ECO:0000256" key="2">
    <source>
        <dbReference type="ARBA" id="ARBA00010441"/>
    </source>
</evidence>
<dbReference type="EC" id="2.7.8.5" evidence="11"/>
<dbReference type="InterPro" id="IPR000462">
    <property type="entry name" value="CDP-OH_P_trans"/>
</dbReference>
<keyword evidence="3" id="KW-0444">Lipid biosynthesis</keyword>
<evidence type="ECO:0000256" key="4">
    <source>
        <dbReference type="ARBA" id="ARBA00022679"/>
    </source>
</evidence>
<dbReference type="InterPro" id="IPR050324">
    <property type="entry name" value="CDP-alcohol_PTase-I"/>
</dbReference>
<dbReference type="GO" id="GO:0008444">
    <property type="term" value="F:CDP-diacylglycerol-glycerol-3-phosphate 3-phosphatidyltransferase activity"/>
    <property type="evidence" value="ECO:0007669"/>
    <property type="project" value="UniProtKB-EC"/>
</dbReference>
<evidence type="ECO:0000256" key="11">
    <source>
        <dbReference type="NCBIfam" id="TIGR00560"/>
    </source>
</evidence>